<dbReference type="PANTHER" id="PTHR38440:SF1">
    <property type="entry name" value="UPF0398 PROTEIN SPR0331"/>
    <property type="match status" value="1"/>
</dbReference>
<dbReference type="Gene3D" id="3.40.50.450">
    <property type="match status" value="1"/>
</dbReference>
<sequence>MTTIAVTGHMDLAESTVPLVQEELRDLLRDHRGNLVGVTCLARGSDTLFAEAVVEAGGRLVVILPSRDYRQAKVKPDHAPAFDRLSAAAEVVTMPYDTANREAYEAANGELLKRADRLVAVWDGMPPSGKGGGTADTVEQARSAGVPVDVVWPTDARRGSWRRITRIMATTCAPTSATDRFVQSVHLDCAGHDGPTSPPRICARVVNWPSPFAPGRVPPAPRRGRAHRSYSRGTS</sequence>
<evidence type="ECO:0000313" key="3">
    <source>
        <dbReference type="Proteomes" id="UP000430079"/>
    </source>
</evidence>
<proteinExistence type="predicted"/>
<dbReference type="SUPFAM" id="SSF102405">
    <property type="entry name" value="MCP/YpsA-like"/>
    <property type="match status" value="1"/>
</dbReference>
<dbReference type="Proteomes" id="UP000430079">
    <property type="component" value="Unassembled WGS sequence"/>
</dbReference>
<accession>A0A640SS00</accession>
<keyword evidence="3" id="KW-1185">Reference proteome</keyword>
<feature type="compositionally biased region" description="Basic residues" evidence="1">
    <location>
        <begin position="222"/>
        <end position="235"/>
    </location>
</feature>
<protein>
    <submittedName>
        <fullName evidence="2">Uncharacterized protein</fullName>
    </submittedName>
</protein>
<organism evidence="2 3">
    <name type="scientific">Streptomyces glebosus</name>
    <dbReference type="NCBI Taxonomy" id="249580"/>
    <lineage>
        <taxon>Bacteria</taxon>
        <taxon>Bacillati</taxon>
        <taxon>Actinomycetota</taxon>
        <taxon>Actinomycetes</taxon>
        <taxon>Kitasatosporales</taxon>
        <taxon>Streptomycetaceae</taxon>
        <taxon>Streptomyces</taxon>
    </lineage>
</organism>
<dbReference type="InterPro" id="IPR010697">
    <property type="entry name" value="YspA"/>
</dbReference>
<dbReference type="EMBL" id="BLIO01000001">
    <property type="protein sequence ID" value="GFE12886.1"/>
    <property type="molecule type" value="Genomic_DNA"/>
</dbReference>
<comment type="caution">
    <text evidence="2">The sequence shown here is derived from an EMBL/GenBank/DDBJ whole genome shotgun (WGS) entry which is preliminary data.</text>
</comment>
<evidence type="ECO:0000313" key="2">
    <source>
        <dbReference type="EMBL" id="GFE12886.1"/>
    </source>
</evidence>
<name>A0A640SS00_9ACTN</name>
<reference evidence="2 3" key="1">
    <citation type="submission" date="2019-12" db="EMBL/GenBank/DDBJ databases">
        <title>Whole genome shotgun sequence of Streptomyces hygroscopicus subsp. glebosus NBRC 13786.</title>
        <authorList>
            <person name="Ichikawa N."/>
            <person name="Kimura A."/>
            <person name="Kitahashi Y."/>
            <person name="Komaki H."/>
            <person name="Tamura T."/>
        </authorList>
    </citation>
    <scope>NUCLEOTIDE SEQUENCE [LARGE SCALE GENOMIC DNA]</scope>
    <source>
        <strain evidence="2 3">NBRC 13786</strain>
    </source>
</reference>
<evidence type="ECO:0000256" key="1">
    <source>
        <dbReference type="SAM" id="MobiDB-lite"/>
    </source>
</evidence>
<feature type="region of interest" description="Disordered" evidence="1">
    <location>
        <begin position="212"/>
        <end position="235"/>
    </location>
</feature>
<dbReference type="PANTHER" id="PTHR38440">
    <property type="entry name" value="UPF0398 PROTEIN YPSA"/>
    <property type="match status" value="1"/>
</dbReference>
<dbReference type="AlphaFoldDB" id="A0A640SS00"/>
<gene>
    <name evidence="2" type="ORF">Sgleb_09330</name>
</gene>